<comment type="function">
    <text evidence="7">Acts as a component of the essential kinetochore-associated NDC80 complex, which is required for chromosome segregation and spindle checkpoint activity.</text>
</comment>
<gene>
    <name evidence="8" type="ORF">SmJEL517_g04581</name>
</gene>
<keyword evidence="9" id="KW-1185">Reference proteome</keyword>
<comment type="similarity">
    <text evidence="7">Belongs to the SPC24 family.</text>
</comment>
<dbReference type="Pfam" id="PF08286">
    <property type="entry name" value="Spc24"/>
    <property type="match status" value="1"/>
</dbReference>
<keyword evidence="7" id="KW-0995">Kinetochore</keyword>
<dbReference type="GO" id="GO:0005634">
    <property type="term" value="C:nucleus"/>
    <property type="evidence" value="ECO:0007669"/>
    <property type="project" value="UniProtKB-SubCell"/>
</dbReference>
<keyword evidence="3" id="KW-0175">Coiled coil</keyword>
<name>A0A507C2I7_9FUNG</name>
<dbReference type="InterPro" id="IPR038066">
    <property type="entry name" value="Spc24_Fungi_globular_sf"/>
</dbReference>
<reference evidence="8 9" key="1">
    <citation type="journal article" date="2019" name="Sci. Rep.">
        <title>Comparative genomics of chytrid fungi reveal insights into the obligate biotrophic and pathogenic lifestyle of Synchytrium endobioticum.</title>
        <authorList>
            <person name="van de Vossenberg B.T.L.H."/>
            <person name="Warris S."/>
            <person name="Nguyen H.D.T."/>
            <person name="van Gent-Pelzer M.P.E."/>
            <person name="Joly D.L."/>
            <person name="van de Geest H.C."/>
            <person name="Bonants P.J.M."/>
            <person name="Smith D.S."/>
            <person name="Levesque C.A."/>
            <person name="van der Lee T.A.J."/>
        </authorList>
    </citation>
    <scope>NUCLEOTIDE SEQUENCE [LARGE SCALE GENOMIC DNA]</scope>
    <source>
        <strain evidence="8 9">JEL517</strain>
    </source>
</reference>
<keyword evidence="2 7" id="KW-0158">Chromosome</keyword>
<protein>
    <recommendedName>
        <fullName evidence="7">Kinetochore protein Spc24</fullName>
    </recommendedName>
</protein>
<dbReference type="InterPro" id="IPR013252">
    <property type="entry name" value="Ndc80_Spc24"/>
</dbReference>
<evidence type="ECO:0000256" key="1">
    <source>
        <dbReference type="ARBA" id="ARBA00004584"/>
    </source>
</evidence>
<evidence type="ECO:0000313" key="9">
    <source>
        <dbReference type="Proteomes" id="UP000319731"/>
    </source>
</evidence>
<evidence type="ECO:0000256" key="7">
    <source>
        <dbReference type="RuleBase" id="RU368011"/>
    </source>
</evidence>
<comment type="subunit">
    <text evidence="7">Component of the NDC80 complex.</text>
</comment>
<organism evidence="8 9">
    <name type="scientific">Synchytrium microbalum</name>
    <dbReference type="NCBI Taxonomy" id="1806994"/>
    <lineage>
        <taxon>Eukaryota</taxon>
        <taxon>Fungi</taxon>
        <taxon>Fungi incertae sedis</taxon>
        <taxon>Chytridiomycota</taxon>
        <taxon>Chytridiomycota incertae sedis</taxon>
        <taxon>Chytridiomycetes</taxon>
        <taxon>Synchytriales</taxon>
        <taxon>Synchytriaceae</taxon>
        <taxon>Synchytrium</taxon>
    </lineage>
</organism>
<proteinExistence type="inferred from homology"/>
<dbReference type="GeneID" id="42005806"/>
<comment type="subcellular location">
    <subcellularLocation>
        <location evidence="1">Chromosome</location>
        <location evidence="1">Centromere</location>
    </subcellularLocation>
    <subcellularLocation>
        <location evidence="7">Nucleus</location>
    </subcellularLocation>
    <subcellularLocation>
        <location evidence="7">Chromosome</location>
        <location evidence="7">Centromere</location>
        <location evidence="7">Kinetochore</location>
    </subcellularLocation>
</comment>
<dbReference type="Proteomes" id="UP000319731">
    <property type="component" value="Unassembled WGS sequence"/>
</dbReference>
<accession>A0A507C2I7</accession>
<dbReference type="GO" id="GO:0051301">
    <property type="term" value="P:cell division"/>
    <property type="evidence" value="ECO:0007669"/>
    <property type="project" value="UniProtKB-UniRule"/>
</dbReference>
<keyword evidence="7" id="KW-0498">Mitosis</keyword>
<evidence type="ECO:0000256" key="4">
    <source>
        <dbReference type="ARBA" id="ARBA00023242"/>
    </source>
</evidence>
<evidence type="ECO:0000256" key="2">
    <source>
        <dbReference type="ARBA" id="ARBA00022454"/>
    </source>
</evidence>
<evidence type="ECO:0000256" key="3">
    <source>
        <dbReference type="ARBA" id="ARBA00023054"/>
    </source>
</evidence>
<comment type="caution">
    <text evidence="8">The sequence shown here is derived from an EMBL/GenBank/DDBJ whole genome shotgun (WGS) entry which is preliminary data.</text>
</comment>
<dbReference type="Gene3D" id="3.30.160.430">
    <property type="match status" value="1"/>
</dbReference>
<dbReference type="RefSeq" id="XP_031023537.1">
    <property type="nucleotide sequence ID" value="XM_031170509.1"/>
</dbReference>
<dbReference type="CDD" id="cd11565">
    <property type="entry name" value="RWD_Spc24"/>
    <property type="match status" value="1"/>
</dbReference>
<keyword evidence="4 7" id="KW-0539">Nucleus</keyword>
<evidence type="ECO:0000313" key="8">
    <source>
        <dbReference type="EMBL" id="TPX32294.1"/>
    </source>
</evidence>
<dbReference type="GO" id="GO:0000776">
    <property type="term" value="C:kinetochore"/>
    <property type="evidence" value="ECO:0007669"/>
    <property type="project" value="UniProtKB-KW"/>
</dbReference>
<evidence type="ECO:0000256" key="5">
    <source>
        <dbReference type="ARBA" id="ARBA00023306"/>
    </source>
</evidence>
<sequence>MSAAASNINNSSNNSASSMDELPVLVPELLQHLSPREDTSIISDILDNERKTSELRARQHEHTRIVLATLAQRLQDAQTRQLNASTEASSLKYSVESSKLESQQTNVKHELNSIHQSIGDLEERYQAYLQEMQALEEEERVEAGVPPDPSLLKLHILKSLGVEMMTDDKGVYTHAHTRSVGHNDIVVTPFEAKYSDKYYADLLWEACS</sequence>
<dbReference type="OrthoDB" id="3344830at2759"/>
<keyword evidence="6 7" id="KW-0137">Centromere</keyword>
<dbReference type="EMBL" id="QEAO01000032">
    <property type="protein sequence ID" value="TPX32294.1"/>
    <property type="molecule type" value="Genomic_DNA"/>
</dbReference>
<dbReference type="AlphaFoldDB" id="A0A507C2I7"/>
<evidence type="ECO:0000256" key="6">
    <source>
        <dbReference type="ARBA" id="ARBA00023328"/>
    </source>
</evidence>
<keyword evidence="7" id="KW-0132">Cell division</keyword>
<keyword evidence="5 7" id="KW-0131">Cell cycle</keyword>